<proteinExistence type="predicted"/>
<reference evidence="1 2" key="1">
    <citation type="journal article" date="2014" name="Nature">
        <title>An environmental bacterial taxon with a large and distinct metabolic repertoire.</title>
        <authorList>
            <person name="Wilson M.C."/>
            <person name="Mori T."/>
            <person name="Ruckert C."/>
            <person name="Uria A.R."/>
            <person name="Helf M.J."/>
            <person name="Takada K."/>
            <person name="Gernert C."/>
            <person name="Steffens U.A."/>
            <person name="Heycke N."/>
            <person name="Schmitt S."/>
            <person name="Rinke C."/>
            <person name="Helfrich E.J."/>
            <person name="Brachmann A.O."/>
            <person name="Gurgui C."/>
            <person name="Wakimoto T."/>
            <person name="Kracht M."/>
            <person name="Crusemann M."/>
            <person name="Hentschel U."/>
            <person name="Abe I."/>
            <person name="Matsunaga S."/>
            <person name="Kalinowski J."/>
            <person name="Takeyama H."/>
            <person name="Piel J."/>
        </authorList>
    </citation>
    <scope>NUCLEOTIDE SEQUENCE [LARGE SCALE GENOMIC DNA]</scope>
    <source>
        <strain evidence="2">TSY1</strain>
    </source>
</reference>
<dbReference type="SUPFAM" id="SSF53254">
    <property type="entry name" value="Phosphoglycerate mutase-like"/>
    <property type="match status" value="1"/>
</dbReference>
<dbReference type="CDD" id="cd07067">
    <property type="entry name" value="HP_PGM_like"/>
    <property type="match status" value="1"/>
</dbReference>
<dbReference type="GO" id="GO:0016791">
    <property type="term" value="F:phosphatase activity"/>
    <property type="evidence" value="ECO:0007669"/>
    <property type="project" value="TreeGrafter"/>
</dbReference>
<dbReference type="InterPro" id="IPR013078">
    <property type="entry name" value="His_Pase_superF_clade-1"/>
</dbReference>
<dbReference type="AlphaFoldDB" id="W4LND1"/>
<name>W4LND1_ENTF1</name>
<organism evidence="1 2">
    <name type="scientific">Entotheonella factor</name>
    <dbReference type="NCBI Taxonomy" id="1429438"/>
    <lineage>
        <taxon>Bacteria</taxon>
        <taxon>Pseudomonadati</taxon>
        <taxon>Nitrospinota/Tectimicrobiota group</taxon>
        <taxon>Candidatus Tectimicrobiota</taxon>
        <taxon>Candidatus Entotheonellia</taxon>
        <taxon>Candidatus Entotheonellales</taxon>
        <taxon>Candidatus Entotheonellaceae</taxon>
        <taxon>Candidatus Entotheonella</taxon>
    </lineage>
</organism>
<dbReference type="Proteomes" id="UP000019141">
    <property type="component" value="Unassembled WGS sequence"/>
</dbReference>
<dbReference type="GO" id="GO:0005737">
    <property type="term" value="C:cytoplasm"/>
    <property type="evidence" value="ECO:0007669"/>
    <property type="project" value="TreeGrafter"/>
</dbReference>
<accession>W4LND1</accession>
<dbReference type="InterPro" id="IPR029033">
    <property type="entry name" value="His_PPase_superfam"/>
</dbReference>
<dbReference type="Gene3D" id="3.40.50.1240">
    <property type="entry name" value="Phosphoglycerate mutase-like"/>
    <property type="match status" value="1"/>
</dbReference>
<dbReference type="PANTHER" id="PTHR48100">
    <property type="entry name" value="BROAD-SPECIFICITY PHOSPHATASE YOR283W-RELATED"/>
    <property type="match status" value="1"/>
</dbReference>
<evidence type="ECO:0000313" key="2">
    <source>
        <dbReference type="Proteomes" id="UP000019141"/>
    </source>
</evidence>
<sequence length="214" mass="23547">METFKAQKTTRWWWIRHAPVPQLADRIYGSTDPDADVSDVQRFTLLAQSLPPQAVWVVSSLRRTHQTAKAIEAAGYALPELIVEPGFIEQNFGALHGVLHVEHETARTDPFRDIWPTPPDVTPPGGESFVDVMSRVAAAVERLSEHHRGRDIVCIGHGGSIRAAVAHALGLSPVQALSLSFKNLTLTRLQQLHSVMDGGPSWQVLGFNEGLMPL</sequence>
<protein>
    <recommendedName>
        <fullName evidence="3">Phosphoglycerate mutase</fullName>
    </recommendedName>
</protein>
<keyword evidence="2" id="KW-1185">Reference proteome</keyword>
<dbReference type="Pfam" id="PF00300">
    <property type="entry name" value="His_Phos_1"/>
    <property type="match status" value="1"/>
</dbReference>
<dbReference type="EMBL" id="AZHW01000470">
    <property type="protein sequence ID" value="ETW99225.1"/>
    <property type="molecule type" value="Genomic_DNA"/>
</dbReference>
<gene>
    <name evidence="1" type="ORF">ETSY1_15820</name>
</gene>
<evidence type="ECO:0008006" key="3">
    <source>
        <dbReference type="Google" id="ProtNLM"/>
    </source>
</evidence>
<comment type="caution">
    <text evidence="1">The sequence shown here is derived from an EMBL/GenBank/DDBJ whole genome shotgun (WGS) entry which is preliminary data.</text>
</comment>
<evidence type="ECO:0000313" key="1">
    <source>
        <dbReference type="EMBL" id="ETW99225.1"/>
    </source>
</evidence>
<dbReference type="HOGENOM" id="CLU_033323_8_2_7"/>
<dbReference type="PANTHER" id="PTHR48100:SF1">
    <property type="entry name" value="HISTIDINE PHOSPHATASE FAMILY PROTEIN-RELATED"/>
    <property type="match status" value="1"/>
</dbReference>
<dbReference type="InterPro" id="IPR050275">
    <property type="entry name" value="PGM_Phosphatase"/>
</dbReference>
<dbReference type="SMART" id="SM00855">
    <property type="entry name" value="PGAM"/>
    <property type="match status" value="1"/>
</dbReference>